<dbReference type="InterPro" id="IPR029787">
    <property type="entry name" value="Nucleotide_cyclase"/>
</dbReference>
<dbReference type="SUPFAM" id="SSF52058">
    <property type="entry name" value="L domain-like"/>
    <property type="match status" value="1"/>
</dbReference>
<keyword evidence="5 12" id="KW-0732">Signal</keyword>
<evidence type="ECO:0000256" key="9">
    <source>
        <dbReference type="ARBA" id="ARBA00023170"/>
    </source>
</evidence>
<name>A0A5B8MJH9_9CHLO</name>
<dbReference type="PANTHER" id="PTHR27000:SF679">
    <property type="entry name" value="OS01G0170300 PROTEIN"/>
    <property type="match status" value="1"/>
</dbReference>
<evidence type="ECO:0000256" key="12">
    <source>
        <dbReference type="SAM" id="SignalP"/>
    </source>
</evidence>
<protein>
    <recommendedName>
        <fullName evidence="15">Guanylate cyclase domain-containing protein</fullName>
    </recommendedName>
</protein>
<evidence type="ECO:0000313" key="14">
    <source>
        <dbReference type="Proteomes" id="UP000316726"/>
    </source>
</evidence>
<evidence type="ECO:0008006" key="15">
    <source>
        <dbReference type="Google" id="ProtNLM"/>
    </source>
</evidence>
<dbReference type="Gene3D" id="3.30.70.1230">
    <property type="entry name" value="Nucleotide cyclase"/>
    <property type="match status" value="3"/>
</dbReference>
<dbReference type="Proteomes" id="UP000316726">
    <property type="component" value="Chromosome 4"/>
</dbReference>
<evidence type="ECO:0000256" key="10">
    <source>
        <dbReference type="ARBA" id="ARBA00023180"/>
    </source>
</evidence>
<keyword evidence="4" id="KW-0812">Transmembrane</keyword>
<sequence length="1571" mass="172687">MTRTTAPAAETGRRVNEVLLCFPVALLVTLAAGAALGVAAQGTDEIGADLKGVDCGGTAEVQDVLDFLSRGGGNGSGLVAKGNSSAAVDGLGGGASEWTLADLCGLGGVVCLEQCTEQFGRTLLEPLCTLGNGTLGPEVSWSDDEDLASLLGGSTSPALALVSYCVTQLNFADRGWEGSLKSLRSLRNLEVLNLTKNAITGTVQDLSSMKKLEKLDLGYNRIEGNFSGFANPALKYFYGGNNLFRGTLAGLEGLRSLEVLDLSFNEIEGTMDSLETMSQLKNALLSHNQLTGSINVIQNMTELLVLNVVDNRLSGALPQFGVFDNVVVLSLSYNNFTRVGNALETMKNIQLLDLSANQFDDNINDVLSISSVWMGRMDLRVNNFRGVMNPDALQHLPNLEMFFVQDNPKLQGRLLPNFENFEQMLVSTNDQLIYYTVDEDFFRAIETTDSNYFQINTGFISLEPTCNEVHQSLAINENDDKEAEFYVEIPEEVDQIYFCFATPRGKFLIDPVTQTPLEFNVTFNANAVACGVPVQQQGQSKGGTTSGDGRFIPVALPVATCNKKDAENFINEAIRLSMYTVGQYADGSSRGKIQQFAFGINIQEDTSQPLGSGGKLAAYISMIVLFSVIAFVLAGFVWMTVAMYLSFQKSQKYSKMKKSAESAFVKSRKEARLQMDKDSCIVFTDIQNSTVLRDASSQLYNEIILVHDGIIRKLTAKLGGLELATEGDGFVLWFENVAHGTLFCMELQEELMQCSWDRKITKLCNKAYEESHDGASTRFASKGSMRSPHHSNHSNISFNSDAPTLYKRFQNKYFKLLFRAKKEKCFNGPRVRCGVHVIRSGMNTIENQALGVYSFSGPDFEIGRMVCDIGHGGQVLVTGQAQGIILENLNATQFPQIWHWGGYTFDDDEDKDIHHIYEIAPSHGVLKMRNFESLRGHIQLAYPPGVNITSRSLPLEDAIIVCATVKDPNMTKAAYDIADGLISDMQQRFWGWRVMPDDMVKTPTKPGGGRGKAFARLGRVSMRSTGQEELGASPTGEVISPASTGAFPSNNSVLEKAMPFRFQEVSFEEHEMSKRWFFAFAKPEDALRFALCCQLELVYANWPKSIKSRFKKQVTAEKAPLWQGLPVAFAIHVCKSPNFDQRRHLELMPISSFRMKPPSKKNLTLCNPSRRNILYTTRDTVRATMSILDSVALDGQVVVTTDLIQSMTLPIASVGDPVVEHLGRVAVKDFKSSVDVYQVLPVELAARRFPTLSEALSTGHLLSVGARCAPKPKVGLAFVFMYTVVSSETQDNEGNNAFSSDSIFDGDQLQVLLTRFSGYLVDEVSMSNMVFAFEDVSGAVCFCATIQKSLAIFKLRLKDSLWEEDGVQGDRSFELSEGAPQDAVDAVNLLKSNHDVNKTLKFGIASIETQAEVHDVYLGIDSTTGRRRYGTPVLNMAARVAKSARTGQILMVGRNPTKRFWDSRKVGELEDSVGGVQILQHGYYKLRGFGEKPRFIYEVRSSMVATCSLLDLSQADHVLNSDDIEAVSSQRSYLSGSEGALSIDKVASTARTGSRRKKRRDGGRGVRGGGR</sequence>
<evidence type="ECO:0000256" key="7">
    <source>
        <dbReference type="ARBA" id="ARBA00022989"/>
    </source>
</evidence>
<keyword evidence="7" id="KW-1133">Transmembrane helix</keyword>
<keyword evidence="14" id="KW-1185">Reference proteome</keyword>
<proteinExistence type="predicted"/>
<dbReference type="SUPFAM" id="SSF55073">
    <property type="entry name" value="Nucleotide cyclase"/>
    <property type="match status" value="1"/>
</dbReference>
<accession>A0A5B8MJH9</accession>
<evidence type="ECO:0000313" key="13">
    <source>
        <dbReference type="EMBL" id="QDZ20623.1"/>
    </source>
</evidence>
<evidence type="ECO:0000256" key="11">
    <source>
        <dbReference type="SAM" id="MobiDB-lite"/>
    </source>
</evidence>
<keyword evidence="10" id="KW-0325">Glycoprotein</keyword>
<evidence type="ECO:0000256" key="8">
    <source>
        <dbReference type="ARBA" id="ARBA00023136"/>
    </source>
</evidence>
<gene>
    <name evidence="13" type="ORF">A3770_04p31410</name>
</gene>
<keyword evidence="3" id="KW-0433">Leucine-rich repeat</keyword>
<evidence type="ECO:0000256" key="5">
    <source>
        <dbReference type="ARBA" id="ARBA00022729"/>
    </source>
</evidence>
<dbReference type="OrthoDB" id="544199at2759"/>
<feature type="region of interest" description="Disordered" evidence="11">
    <location>
        <begin position="1545"/>
        <end position="1571"/>
    </location>
</feature>
<evidence type="ECO:0000256" key="2">
    <source>
        <dbReference type="ARBA" id="ARBA00004430"/>
    </source>
</evidence>
<evidence type="ECO:0000256" key="6">
    <source>
        <dbReference type="ARBA" id="ARBA00022737"/>
    </source>
</evidence>
<dbReference type="STRING" id="1764295.A0A5B8MJH9"/>
<dbReference type="InterPro" id="IPR032675">
    <property type="entry name" value="LRR_dom_sf"/>
</dbReference>
<feature type="chain" id="PRO_5022840426" description="Guanylate cyclase domain-containing protein" evidence="12">
    <location>
        <begin position="41"/>
        <end position="1571"/>
    </location>
</feature>
<evidence type="ECO:0000256" key="3">
    <source>
        <dbReference type="ARBA" id="ARBA00022614"/>
    </source>
</evidence>
<comment type="subcellular location">
    <subcellularLocation>
        <location evidence="2">Cytoplasm</location>
        <location evidence="2">Cytoskeleton</location>
        <location evidence="2">Cilium axoneme</location>
    </subcellularLocation>
    <subcellularLocation>
        <location evidence="1">Membrane</location>
        <topology evidence="1">Single-pass membrane protein</topology>
    </subcellularLocation>
</comment>
<keyword evidence="9" id="KW-0675">Receptor</keyword>
<keyword evidence="8" id="KW-0472">Membrane</keyword>
<dbReference type="Pfam" id="PF12799">
    <property type="entry name" value="LRR_4"/>
    <property type="match status" value="1"/>
</dbReference>
<dbReference type="GO" id="GO:0016020">
    <property type="term" value="C:membrane"/>
    <property type="evidence" value="ECO:0007669"/>
    <property type="project" value="UniProtKB-SubCell"/>
</dbReference>
<dbReference type="Gene3D" id="3.80.10.10">
    <property type="entry name" value="Ribonuclease Inhibitor"/>
    <property type="match status" value="1"/>
</dbReference>
<keyword evidence="6" id="KW-0677">Repeat</keyword>
<evidence type="ECO:0000256" key="1">
    <source>
        <dbReference type="ARBA" id="ARBA00004167"/>
    </source>
</evidence>
<dbReference type="PANTHER" id="PTHR27000">
    <property type="entry name" value="LEUCINE-RICH REPEAT RECEPTOR-LIKE PROTEIN KINASE FAMILY PROTEIN-RELATED"/>
    <property type="match status" value="1"/>
</dbReference>
<dbReference type="EMBL" id="CP031037">
    <property type="protein sequence ID" value="QDZ20623.1"/>
    <property type="molecule type" value="Genomic_DNA"/>
</dbReference>
<dbReference type="GO" id="GO:0005930">
    <property type="term" value="C:axoneme"/>
    <property type="evidence" value="ECO:0007669"/>
    <property type="project" value="UniProtKB-SubCell"/>
</dbReference>
<organism evidence="13 14">
    <name type="scientific">Chloropicon primus</name>
    <dbReference type="NCBI Taxonomy" id="1764295"/>
    <lineage>
        <taxon>Eukaryota</taxon>
        <taxon>Viridiplantae</taxon>
        <taxon>Chlorophyta</taxon>
        <taxon>Chloropicophyceae</taxon>
        <taxon>Chloropicales</taxon>
        <taxon>Chloropicaceae</taxon>
        <taxon>Chloropicon</taxon>
    </lineage>
</organism>
<reference evidence="13 14" key="1">
    <citation type="submission" date="2018-07" db="EMBL/GenBank/DDBJ databases">
        <title>The complete nuclear genome of the prasinophyte Chloropicon primus (CCMP1205).</title>
        <authorList>
            <person name="Pombert J.-F."/>
            <person name="Otis C."/>
            <person name="Turmel M."/>
            <person name="Lemieux C."/>
        </authorList>
    </citation>
    <scope>NUCLEOTIDE SEQUENCE [LARGE SCALE GENOMIC DNA]</scope>
    <source>
        <strain evidence="13 14">CCMP1205</strain>
    </source>
</reference>
<dbReference type="InterPro" id="IPR025875">
    <property type="entry name" value="Leu-rich_rpt_4"/>
</dbReference>
<feature type="signal peptide" evidence="12">
    <location>
        <begin position="1"/>
        <end position="40"/>
    </location>
</feature>
<evidence type="ECO:0000256" key="4">
    <source>
        <dbReference type="ARBA" id="ARBA00022692"/>
    </source>
</evidence>